<keyword evidence="3" id="KW-1185">Reference proteome</keyword>
<proteinExistence type="predicted"/>
<feature type="compositionally biased region" description="Basic residues" evidence="1">
    <location>
        <begin position="1"/>
        <end position="15"/>
    </location>
</feature>
<name>A0ABQ8AW77_BRANA</name>
<evidence type="ECO:0000313" key="3">
    <source>
        <dbReference type="Proteomes" id="UP000824890"/>
    </source>
</evidence>
<sequence>KRKKKSKKLYGRRRVGSRDTHQHHLKAYGPTTMDGPMFVPRSGEEARCVCAKKETDLSISFGFTNLEKTKA</sequence>
<evidence type="ECO:0000313" key="2">
    <source>
        <dbReference type="EMBL" id="KAH0896468.1"/>
    </source>
</evidence>
<feature type="region of interest" description="Disordered" evidence="1">
    <location>
        <begin position="1"/>
        <end position="36"/>
    </location>
</feature>
<reference evidence="2 3" key="1">
    <citation type="submission" date="2021-05" db="EMBL/GenBank/DDBJ databases">
        <title>Genome Assembly of Synthetic Allotetraploid Brassica napus Reveals Homoeologous Exchanges between Subgenomes.</title>
        <authorList>
            <person name="Davis J.T."/>
        </authorList>
    </citation>
    <scope>NUCLEOTIDE SEQUENCE [LARGE SCALE GENOMIC DNA]</scope>
    <source>
        <strain evidence="3">cv. Da-Ae</strain>
        <tissue evidence="2">Seedling</tissue>
    </source>
</reference>
<organism evidence="2 3">
    <name type="scientific">Brassica napus</name>
    <name type="common">Rape</name>
    <dbReference type="NCBI Taxonomy" id="3708"/>
    <lineage>
        <taxon>Eukaryota</taxon>
        <taxon>Viridiplantae</taxon>
        <taxon>Streptophyta</taxon>
        <taxon>Embryophyta</taxon>
        <taxon>Tracheophyta</taxon>
        <taxon>Spermatophyta</taxon>
        <taxon>Magnoliopsida</taxon>
        <taxon>eudicotyledons</taxon>
        <taxon>Gunneridae</taxon>
        <taxon>Pentapetalae</taxon>
        <taxon>rosids</taxon>
        <taxon>malvids</taxon>
        <taxon>Brassicales</taxon>
        <taxon>Brassicaceae</taxon>
        <taxon>Brassiceae</taxon>
        <taxon>Brassica</taxon>
    </lineage>
</organism>
<gene>
    <name evidence="2" type="ORF">HID58_046036</name>
</gene>
<dbReference type="Proteomes" id="UP000824890">
    <property type="component" value="Unassembled WGS sequence"/>
</dbReference>
<feature type="non-terminal residue" evidence="2">
    <location>
        <position position="1"/>
    </location>
</feature>
<dbReference type="EMBL" id="JAGKQM010000012">
    <property type="protein sequence ID" value="KAH0896468.1"/>
    <property type="molecule type" value="Genomic_DNA"/>
</dbReference>
<evidence type="ECO:0000256" key="1">
    <source>
        <dbReference type="SAM" id="MobiDB-lite"/>
    </source>
</evidence>
<accession>A0ABQ8AW77</accession>
<protein>
    <submittedName>
        <fullName evidence="2">Uncharacterized protein</fullName>
    </submittedName>
</protein>
<comment type="caution">
    <text evidence="2">The sequence shown here is derived from an EMBL/GenBank/DDBJ whole genome shotgun (WGS) entry which is preliminary data.</text>
</comment>